<reference evidence="1" key="2">
    <citation type="submission" date="2025-09" db="UniProtKB">
        <authorList>
            <consortium name="Ensembl"/>
        </authorList>
    </citation>
    <scope>IDENTIFICATION</scope>
</reference>
<dbReference type="Proteomes" id="UP000694404">
    <property type="component" value="Unplaced"/>
</dbReference>
<dbReference type="OMA" id="DTHCTTI"/>
<proteinExistence type="predicted"/>
<evidence type="ECO:0000313" key="2">
    <source>
        <dbReference type="Proteomes" id="UP000694404"/>
    </source>
</evidence>
<name>A0A8C0GE91_CHEAB</name>
<reference evidence="1" key="1">
    <citation type="submission" date="2025-08" db="UniProtKB">
        <authorList>
            <consortium name="Ensembl"/>
        </authorList>
    </citation>
    <scope>IDENTIFICATION</scope>
</reference>
<dbReference type="GeneTree" id="ENSGT00960000190042"/>
<protein>
    <submittedName>
        <fullName evidence="1">Uncharacterized protein</fullName>
    </submittedName>
</protein>
<accession>A0A8C0GE91</accession>
<dbReference type="Ensembl" id="ENSCABT00000008314.1">
    <property type="protein sequence ID" value="ENSCABP00000007603.1"/>
    <property type="gene ID" value="ENSCABG00000005741.1"/>
</dbReference>
<organism evidence="1 2">
    <name type="scientific">Chelonoidis abingdonii</name>
    <name type="common">Abingdon island giant tortoise</name>
    <name type="synonym">Testudo abingdonii</name>
    <dbReference type="NCBI Taxonomy" id="106734"/>
    <lineage>
        <taxon>Eukaryota</taxon>
        <taxon>Metazoa</taxon>
        <taxon>Chordata</taxon>
        <taxon>Craniata</taxon>
        <taxon>Vertebrata</taxon>
        <taxon>Euteleostomi</taxon>
        <taxon>Archelosauria</taxon>
        <taxon>Testudinata</taxon>
        <taxon>Testudines</taxon>
        <taxon>Cryptodira</taxon>
        <taxon>Durocryptodira</taxon>
        <taxon>Testudinoidea</taxon>
        <taxon>Testudinidae</taxon>
        <taxon>Chelonoidis</taxon>
    </lineage>
</organism>
<dbReference type="AlphaFoldDB" id="A0A8C0GE91"/>
<sequence length="183" mass="18996">MLCCSCTHPDFADLFLVDGDIVPIDIDVGQAHVGDSLVAPPVVVLLIDGEGHQGGVGPAVLGQGVGAGTLEVKVQPIEGVIVWVSPSPAGLLVVRDTHCTTILDLTCLLGPASQGFAGVCREKERATPGCSLLPHSQSSNPIPCSALGTLSHPEVPWPWVGSPLTCQQRQPGPEQQQHACRHG</sequence>
<keyword evidence="2" id="KW-1185">Reference proteome</keyword>
<evidence type="ECO:0000313" key="1">
    <source>
        <dbReference type="Ensembl" id="ENSCABP00000007603.1"/>
    </source>
</evidence>